<dbReference type="PROSITE" id="PS50928">
    <property type="entry name" value="ABC_TM1"/>
    <property type="match status" value="1"/>
</dbReference>
<feature type="domain" description="ABC transmembrane type-1" evidence="8">
    <location>
        <begin position="71"/>
        <end position="268"/>
    </location>
</feature>
<dbReference type="SUPFAM" id="SSF161098">
    <property type="entry name" value="MetI-like"/>
    <property type="match status" value="1"/>
</dbReference>
<feature type="transmembrane region" description="Helical" evidence="7">
    <location>
        <begin position="109"/>
        <end position="129"/>
    </location>
</feature>
<evidence type="ECO:0000259" key="8">
    <source>
        <dbReference type="PROSITE" id="PS50928"/>
    </source>
</evidence>
<keyword evidence="4 7" id="KW-0812">Transmembrane</keyword>
<feature type="transmembrane region" description="Helical" evidence="7">
    <location>
        <begin position="149"/>
        <end position="168"/>
    </location>
</feature>
<feature type="transmembrane region" description="Helical" evidence="7">
    <location>
        <begin position="7"/>
        <end position="31"/>
    </location>
</feature>
<protein>
    <submittedName>
        <fullName evidence="9">Carbohydrate ABC transporter permease</fullName>
    </submittedName>
</protein>
<dbReference type="EMBL" id="JBBUTG010000006">
    <property type="protein sequence ID" value="MEK8031786.1"/>
    <property type="molecule type" value="Genomic_DNA"/>
</dbReference>
<evidence type="ECO:0000256" key="2">
    <source>
        <dbReference type="ARBA" id="ARBA00022448"/>
    </source>
</evidence>
<evidence type="ECO:0000256" key="4">
    <source>
        <dbReference type="ARBA" id="ARBA00022692"/>
    </source>
</evidence>
<evidence type="ECO:0000313" key="10">
    <source>
        <dbReference type="Proteomes" id="UP001371218"/>
    </source>
</evidence>
<dbReference type="Gene3D" id="1.10.3720.10">
    <property type="entry name" value="MetI-like"/>
    <property type="match status" value="1"/>
</dbReference>
<dbReference type="InterPro" id="IPR035906">
    <property type="entry name" value="MetI-like_sf"/>
</dbReference>
<dbReference type="InterPro" id="IPR000515">
    <property type="entry name" value="MetI-like"/>
</dbReference>
<feature type="transmembrane region" description="Helical" evidence="7">
    <location>
        <begin position="189"/>
        <end position="212"/>
    </location>
</feature>
<evidence type="ECO:0000256" key="7">
    <source>
        <dbReference type="RuleBase" id="RU363032"/>
    </source>
</evidence>
<feature type="transmembrane region" description="Helical" evidence="7">
    <location>
        <begin position="218"/>
        <end position="240"/>
    </location>
</feature>
<sequence length="283" mass="31057">MRARSAGAWLMDAATWCIVGLMLAPIGWLLWASLHLPGEQASAGEADGSAGEWRWRNYVDLWHQVDFFNYFANSLIVCGAATLISTAFAACAAYALARFQFRGAKAVSMSITTTQVVPGMLFFLPLYMLYRHIGDEWGVAMLDTRHGLVFLYVALFTPASIWIMRGFFVSVPRELEEAAILDGCSRLGAFVRVVLPLCAPGLIATATFVFLLAWDELFFAWVLTSSAEVQTIPVGIRLFINQFQNRVDLMMAAGAVATLPVMLVFFAGQRYFVQGLAAGAVKG</sequence>
<proteinExistence type="inferred from homology"/>
<name>A0ABU9BPS7_9BURK</name>
<evidence type="ECO:0000256" key="5">
    <source>
        <dbReference type="ARBA" id="ARBA00022989"/>
    </source>
</evidence>
<feature type="transmembrane region" description="Helical" evidence="7">
    <location>
        <begin position="70"/>
        <end position="97"/>
    </location>
</feature>
<reference evidence="9 10" key="1">
    <citation type="submission" date="2024-04" db="EMBL/GenBank/DDBJ databases">
        <title>Novel species of the genus Ideonella isolated from streams.</title>
        <authorList>
            <person name="Lu H."/>
        </authorList>
    </citation>
    <scope>NUCLEOTIDE SEQUENCE [LARGE SCALE GENOMIC DNA]</scope>
    <source>
        <strain evidence="9 10">DXS29W</strain>
    </source>
</reference>
<dbReference type="CDD" id="cd06261">
    <property type="entry name" value="TM_PBP2"/>
    <property type="match status" value="1"/>
</dbReference>
<dbReference type="Proteomes" id="UP001371218">
    <property type="component" value="Unassembled WGS sequence"/>
</dbReference>
<evidence type="ECO:0000256" key="6">
    <source>
        <dbReference type="ARBA" id="ARBA00023136"/>
    </source>
</evidence>
<gene>
    <name evidence="9" type="ORF">AACH06_13240</name>
</gene>
<dbReference type="PANTHER" id="PTHR32243">
    <property type="entry name" value="MALTOSE TRANSPORT SYSTEM PERMEASE-RELATED"/>
    <property type="match status" value="1"/>
</dbReference>
<dbReference type="InterPro" id="IPR050901">
    <property type="entry name" value="BP-dep_ABC_trans_perm"/>
</dbReference>
<keyword evidence="3" id="KW-1003">Cell membrane</keyword>
<comment type="similarity">
    <text evidence="7">Belongs to the binding-protein-dependent transport system permease family.</text>
</comment>
<evidence type="ECO:0000256" key="1">
    <source>
        <dbReference type="ARBA" id="ARBA00004651"/>
    </source>
</evidence>
<comment type="caution">
    <text evidence="9">The sequence shown here is derived from an EMBL/GenBank/DDBJ whole genome shotgun (WGS) entry which is preliminary data.</text>
</comment>
<evidence type="ECO:0000313" key="9">
    <source>
        <dbReference type="EMBL" id="MEK8031786.1"/>
    </source>
</evidence>
<keyword evidence="2 7" id="KW-0813">Transport</keyword>
<dbReference type="PANTHER" id="PTHR32243:SF18">
    <property type="entry name" value="INNER MEMBRANE ABC TRANSPORTER PERMEASE PROTEIN YCJP"/>
    <property type="match status" value="1"/>
</dbReference>
<keyword evidence="5 7" id="KW-1133">Transmembrane helix</keyword>
<dbReference type="Pfam" id="PF00528">
    <property type="entry name" value="BPD_transp_1"/>
    <property type="match status" value="1"/>
</dbReference>
<organism evidence="9 10">
    <name type="scientific">Ideonella lacteola</name>
    <dbReference type="NCBI Taxonomy" id="2984193"/>
    <lineage>
        <taxon>Bacteria</taxon>
        <taxon>Pseudomonadati</taxon>
        <taxon>Pseudomonadota</taxon>
        <taxon>Betaproteobacteria</taxon>
        <taxon>Burkholderiales</taxon>
        <taxon>Sphaerotilaceae</taxon>
        <taxon>Ideonella</taxon>
    </lineage>
</organism>
<comment type="subcellular location">
    <subcellularLocation>
        <location evidence="1 7">Cell membrane</location>
        <topology evidence="1 7">Multi-pass membrane protein</topology>
    </subcellularLocation>
</comment>
<keyword evidence="6 7" id="KW-0472">Membrane</keyword>
<accession>A0ABU9BPS7</accession>
<keyword evidence="10" id="KW-1185">Reference proteome</keyword>
<evidence type="ECO:0000256" key="3">
    <source>
        <dbReference type="ARBA" id="ARBA00022475"/>
    </source>
</evidence>
<feature type="transmembrane region" description="Helical" evidence="7">
    <location>
        <begin position="247"/>
        <end position="267"/>
    </location>
</feature>
<dbReference type="RefSeq" id="WP_341426169.1">
    <property type="nucleotide sequence ID" value="NZ_JBBUTG010000006.1"/>
</dbReference>